<keyword evidence="1" id="KW-1133">Transmembrane helix</keyword>
<keyword evidence="3" id="KW-1185">Reference proteome</keyword>
<gene>
    <name evidence="2" type="ORF">KHA91_03790</name>
</gene>
<evidence type="ECO:0000313" key="2">
    <source>
        <dbReference type="EMBL" id="MBS4221878.1"/>
    </source>
</evidence>
<dbReference type="Proteomes" id="UP000676456">
    <property type="component" value="Unassembled WGS sequence"/>
</dbReference>
<name>A0A942Z1V5_9BACI</name>
<feature type="transmembrane region" description="Helical" evidence="1">
    <location>
        <begin position="6"/>
        <end position="23"/>
    </location>
</feature>
<feature type="transmembrane region" description="Helical" evidence="1">
    <location>
        <begin position="30"/>
        <end position="49"/>
    </location>
</feature>
<dbReference type="EMBL" id="JAGYPN010000001">
    <property type="protein sequence ID" value="MBS4221878.1"/>
    <property type="molecule type" value="Genomic_DNA"/>
</dbReference>
<evidence type="ECO:0000256" key="1">
    <source>
        <dbReference type="SAM" id="Phobius"/>
    </source>
</evidence>
<comment type="caution">
    <text evidence="2">The sequence shown here is derived from an EMBL/GenBank/DDBJ whole genome shotgun (WGS) entry which is preliminary data.</text>
</comment>
<keyword evidence="1" id="KW-0812">Transmembrane</keyword>
<dbReference type="AlphaFoldDB" id="A0A942Z1V5"/>
<keyword evidence="1" id="KW-0472">Membrane</keyword>
<dbReference type="RefSeq" id="WP_213096866.1">
    <property type="nucleotide sequence ID" value="NZ_JAGYPH010000001.1"/>
</dbReference>
<protein>
    <submittedName>
        <fullName evidence="2">Uncharacterized protein</fullName>
    </submittedName>
</protein>
<sequence>MTFSTIIVMLIVGIAMLSIGFATKKRWLKFLSIIPLAVSIWQIAILFLMGL</sequence>
<accession>A0A942Z1V5</accession>
<evidence type="ECO:0000313" key="3">
    <source>
        <dbReference type="Proteomes" id="UP000676456"/>
    </source>
</evidence>
<organism evidence="2 3">
    <name type="scientific">Lederbergia citrea</name>
    <dbReference type="NCBI Taxonomy" id="2833581"/>
    <lineage>
        <taxon>Bacteria</taxon>
        <taxon>Bacillati</taxon>
        <taxon>Bacillota</taxon>
        <taxon>Bacilli</taxon>
        <taxon>Bacillales</taxon>
        <taxon>Bacillaceae</taxon>
        <taxon>Lederbergia</taxon>
    </lineage>
</organism>
<reference evidence="2 3" key="1">
    <citation type="submission" date="2021-05" db="EMBL/GenBank/DDBJ databases">
        <title>Novel Bacillus species.</title>
        <authorList>
            <person name="Liu G."/>
        </authorList>
    </citation>
    <scope>NUCLEOTIDE SEQUENCE [LARGE SCALE GENOMIC DNA]</scope>
    <source>
        <strain evidence="2 3">FJAT-49682</strain>
    </source>
</reference>
<proteinExistence type="predicted"/>